<dbReference type="EMBL" id="PFBW01000234">
    <property type="protein sequence ID" value="PIR76850.1"/>
    <property type="molecule type" value="Genomic_DNA"/>
</dbReference>
<feature type="transmembrane region" description="Helical" evidence="9">
    <location>
        <begin position="116"/>
        <end position="140"/>
    </location>
</feature>
<dbReference type="FunFam" id="3.10.580.10:FF:000002">
    <property type="entry name" value="Magnesium/cobalt efflux protein CorC"/>
    <property type="match status" value="1"/>
</dbReference>
<dbReference type="Gene3D" id="3.30.465.10">
    <property type="match status" value="1"/>
</dbReference>
<name>A0A2M6P0C8_9BACT</name>
<feature type="domain" description="CBS" evidence="11">
    <location>
        <begin position="260"/>
        <end position="317"/>
    </location>
</feature>
<feature type="domain" description="CBS" evidence="11">
    <location>
        <begin position="195"/>
        <end position="256"/>
    </location>
</feature>
<dbReference type="Gene3D" id="3.10.580.10">
    <property type="entry name" value="CBS-domain"/>
    <property type="match status" value="1"/>
</dbReference>
<feature type="domain" description="CNNM transmembrane" evidence="12">
    <location>
        <begin position="1"/>
        <end position="176"/>
    </location>
</feature>
<dbReference type="Pfam" id="PF03471">
    <property type="entry name" value="CorC_HlyC"/>
    <property type="match status" value="1"/>
</dbReference>
<evidence type="ECO:0000256" key="6">
    <source>
        <dbReference type="ARBA" id="ARBA00023136"/>
    </source>
</evidence>
<dbReference type="SUPFAM" id="SSF54631">
    <property type="entry name" value="CBS-domain pair"/>
    <property type="match status" value="1"/>
</dbReference>
<feature type="transmembrane region" description="Helical" evidence="9">
    <location>
        <begin position="85"/>
        <end position="104"/>
    </location>
</feature>
<protein>
    <recommendedName>
        <fullName evidence="15">HlyC/CorC family transporter</fullName>
    </recommendedName>
</protein>
<keyword evidence="4 8" id="KW-1133">Transmembrane helix</keyword>
<keyword evidence="3" id="KW-0677">Repeat</keyword>
<dbReference type="InterPro" id="IPR000644">
    <property type="entry name" value="CBS_dom"/>
</dbReference>
<evidence type="ECO:0000256" key="3">
    <source>
        <dbReference type="ARBA" id="ARBA00022737"/>
    </source>
</evidence>
<feature type="chain" id="PRO_5014597882" description="HlyC/CorC family transporter" evidence="10">
    <location>
        <begin position="19"/>
        <end position="404"/>
    </location>
</feature>
<evidence type="ECO:0000259" key="11">
    <source>
        <dbReference type="PROSITE" id="PS51371"/>
    </source>
</evidence>
<evidence type="ECO:0000313" key="13">
    <source>
        <dbReference type="EMBL" id="PIR76850.1"/>
    </source>
</evidence>
<dbReference type="InterPro" id="IPR005170">
    <property type="entry name" value="Transptr-assoc_dom"/>
</dbReference>
<dbReference type="Pfam" id="PF01595">
    <property type="entry name" value="CNNM"/>
    <property type="match status" value="1"/>
</dbReference>
<gene>
    <name evidence="13" type="ORF">COU30_05680</name>
</gene>
<dbReference type="AlphaFoldDB" id="A0A2M6P0C8"/>
<keyword evidence="6 8" id="KW-0472">Membrane</keyword>
<feature type="non-terminal residue" evidence="13">
    <location>
        <position position="1"/>
    </location>
</feature>
<dbReference type="SUPFAM" id="SSF56176">
    <property type="entry name" value="FAD-binding/transporter-associated domain-like"/>
    <property type="match status" value="1"/>
</dbReference>
<dbReference type="GO" id="GO:0050660">
    <property type="term" value="F:flavin adenine dinucleotide binding"/>
    <property type="evidence" value="ECO:0007669"/>
    <property type="project" value="InterPro"/>
</dbReference>
<dbReference type="SMART" id="SM01091">
    <property type="entry name" value="CorC_HlyC"/>
    <property type="match status" value="1"/>
</dbReference>
<evidence type="ECO:0000256" key="8">
    <source>
        <dbReference type="PROSITE-ProRule" id="PRU01193"/>
    </source>
</evidence>
<dbReference type="PROSITE" id="PS51371">
    <property type="entry name" value="CBS"/>
    <property type="match status" value="2"/>
</dbReference>
<feature type="signal peptide" evidence="10">
    <location>
        <begin position="1"/>
        <end position="18"/>
    </location>
</feature>
<evidence type="ECO:0000256" key="9">
    <source>
        <dbReference type="SAM" id="Phobius"/>
    </source>
</evidence>
<dbReference type="PANTHER" id="PTHR22777">
    <property type="entry name" value="HEMOLYSIN-RELATED"/>
    <property type="match status" value="1"/>
</dbReference>
<proteinExistence type="predicted"/>
<organism evidence="13 14">
    <name type="scientific">Candidatus Magasanikbacteria bacterium CG10_big_fil_rev_8_21_14_0_10_38_6</name>
    <dbReference type="NCBI Taxonomy" id="1974647"/>
    <lineage>
        <taxon>Bacteria</taxon>
        <taxon>Candidatus Magasanikiibacteriota</taxon>
    </lineage>
</organism>
<keyword evidence="5 7" id="KW-0129">CBS domain</keyword>
<comment type="caution">
    <text evidence="13">The sequence shown here is derived from an EMBL/GenBank/DDBJ whole genome shotgun (WGS) entry which is preliminary data.</text>
</comment>
<evidence type="ECO:0000259" key="12">
    <source>
        <dbReference type="PROSITE" id="PS51846"/>
    </source>
</evidence>
<reference evidence="14" key="1">
    <citation type="submission" date="2017-09" db="EMBL/GenBank/DDBJ databases">
        <title>Depth-based differentiation of microbial function through sediment-hosted aquifers and enrichment of novel symbionts in the deep terrestrial subsurface.</title>
        <authorList>
            <person name="Probst A.J."/>
            <person name="Ladd B."/>
            <person name="Jarett J.K."/>
            <person name="Geller-Mcgrath D.E."/>
            <person name="Sieber C.M.K."/>
            <person name="Emerson J.B."/>
            <person name="Anantharaman K."/>
            <person name="Thomas B.C."/>
            <person name="Malmstrom R."/>
            <person name="Stieglmeier M."/>
            <person name="Klingl A."/>
            <person name="Woyke T."/>
            <person name="Ryan C.M."/>
            <person name="Banfield J.F."/>
        </authorList>
    </citation>
    <scope>NUCLEOTIDE SEQUENCE [LARGE SCALE GENOMIC DNA]</scope>
</reference>
<dbReference type="InterPro" id="IPR046342">
    <property type="entry name" value="CBS_dom_sf"/>
</dbReference>
<dbReference type="PANTHER" id="PTHR22777:SF17">
    <property type="entry name" value="UPF0053 PROTEIN SLL0260"/>
    <property type="match status" value="1"/>
</dbReference>
<comment type="subcellular location">
    <subcellularLocation>
        <location evidence="1">Membrane</location>
        <topology evidence="1">Multi-pass membrane protein</topology>
    </subcellularLocation>
</comment>
<evidence type="ECO:0000256" key="7">
    <source>
        <dbReference type="PROSITE-ProRule" id="PRU00703"/>
    </source>
</evidence>
<evidence type="ECO:0008006" key="15">
    <source>
        <dbReference type="Google" id="ProtNLM"/>
    </source>
</evidence>
<evidence type="ECO:0000256" key="5">
    <source>
        <dbReference type="ARBA" id="ARBA00023122"/>
    </source>
</evidence>
<evidence type="ECO:0000313" key="14">
    <source>
        <dbReference type="Proteomes" id="UP000228528"/>
    </source>
</evidence>
<dbReference type="Proteomes" id="UP000228528">
    <property type="component" value="Unassembled WGS sequence"/>
</dbReference>
<evidence type="ECO:0000256" key="1">
    <source>
        <dbReference type="ARBA" id="ARBA00004141"/>
    </source>
</evidence>
<keyword evidence="10" id="KW-0732">Signal</keyword>
<evidence type="ECO:0000256" key="10">
    <source>
        <dbReference type="SAM" id="SignalP"/>
    </source>
</evidence>
<feature type="transmembrane region" description="Helical" evidence="9">
    <location>
        <begin position="52"/>
        <end position="78"/>
    </location>
</feature>
<dbReference type="GO" id="GO:0016020">
    <property type="term" value="C:membrane"/>
    <property type="evidence" value="ECO:0007669"/>
    <property type="project" value="UniProtKB-SubCell"/>
</dbReference>
<dbReference type="CDD" id="cd04590">
    <property type="entry name" value="CBS_pair_CorC_HlyC_assoc"/>
    <property type="match status" value="1"/>
</dbReference>
<dbReference type="InterPro" id="IPR016169">
    <property type="entry name" value="FAD-bd_PCMH_sub2"/>
</dbReference>
<sequence>NTILLILLLLLSAFFSSAEVAFVTLTEAKVEAMVRKKLPRSRLVKQLKRRSRRLLVTILVGNNIVNIWASSLATIVAIDIFDSAAVGIATGAMTLLILMFGEIIPKAYAANHPQTFAVWFSVPLRIFQLSAFPIIVLFEWMTNLVAGKYRQDKVSEEELLALAKASTKQGNIEHSEGKMIERLFAFNDITAEDIMTPRVQVAFLNNTHTIDEATNLIKNHPYTRYPVMANTPDTIIGYVHSRDVLLAYHTDKEEESIENIMHTIFAVPRQMRIDDLMVEFQKRKTHIAIVVDEFGGTEGVVTFEDIIEELVGEIADEHDIGESVIKRIDKDSILVAGDTTIREINDFFNVVIPGNELDTIAEVLLDDLQKIPRKGQQVTLGKCVCTVVETKKRRIQRVQIDKGL</sequence>
<dbReference type="InterPro" id="IPR002550">
    <property type="entry name" value="CNNM"/>
</dbReference>
<dbReference type="Pfam" id="PF00571">
    <property type="entry name" value="CBS"/>
    <property type="match status" value="2"/>
</dbReference>
<accession>A0A2M6P0C8</accession>
<keyword evidence="2 8" id="KW-0812">Transmembrane</keyword>
<evidence type="ECO:0000256" key="2">
    <source>
        <dbReference type="ARBA" id="ARBA00022692"/>
    </source>
</evidence>
<dbReference type="InterPro" id="IPR036318">
    <property type="entry name" value="FAD-bd_PCMH-like_sf"/>
</dbReference>
<evidence type="ECO:0000256" key="4">
    <source>
        <dbReference type="ARBA" id="ARBA00022989"/>
    </source>
</evidence>
<dbReference type="InterPro" id="IPR044751">
    <property type="entry name" value="Ion_transp-like_CBS"/>
</dbReference>
<dbReference type="PROSITE" id="PS51846">
    <property type="entry name" value="CNNM"/>
    <property type="match status" value="1"/>
</dbReference>